<reference evidence="9 10" key="1">
    <citation type="submission" date="2016-11" db="EMBL/GenBank/DDBJ databases">
        <authorList>
            <person name="Jaros S."/>
            <person name="Januszkiewicz K."/>
            <person name="Wedrychowicz H."/>
        </authorList>
    </citation>
    <scope>NUCLEOTIDE SEQUENCE [LARGE SCALE GENOMIC DNA]</scope>
    <source>
        <strain evidence="9 10">DSM 17459</strain>
    </source>
</reference>
<keyword evidence="5" id="KW-0456">Lyase</keyword>
<feature type="compositionally biased region" description="Acidic residues" evidence="7">
    <location>
        <begin position="160"/>
        <end position="182"/>
    </location>
</feature>
<evidence type="ECO:0000256" key="8">
    <source>
        <dbReference type="SAM" id="Phobius"/>
    </source>
</evidence>
<feature type="compositionally biased region" description="Basic and acidic residues" evidence="7">
    <location>
        <begin position="137"/>
        <end position="156"/>
    </location>
</feature>
<dbReference type="GO" id="GO:0016829">
    <property type="term" value="F:lyase activity"/>
    <property type="evidence" value="ECO:0007669"/>
    <property type="project" value="UniProtKB-KW"/>
</dbReference>
<feature type="transmembrane region" description="Helical" evidence="8">
    <location>
        <begin position="12"/>
        <end position="34"/>
    </location>
</feature>
<dbReference type="OrthoDB" id="9810667at2"/>
<evidence type="ECO:0000313" key="10">
    <source>
        <dbReference type="Proteomes" id="UP000184245"/>
    </source>
</evidence>
<dbReference type="Pfam" id="PF02618">
    <property type="entry name" value="YceG"/>
    <property type="match status" value="1"/>
</dbReference>
<dbReference type="STRING" id="1122155.SAMN02745158_00761"/>
<name>A0A1M4U6W2_9CLOT</name>
<dbReference type="GO" id="GO:0071555">
    <property type="term" value="P:cell wall organization"/>
    <property type="evidence" value="ECO:0007669"/>
    <property type="project" value="UniProtKB-KW"/>
</dbReference>
<proteinExistence type="predicted"/>
<keyword evidence="2 8" id="KW-0812">Transmembrane</keyword>
<evidence type="ECO:0000256" key="6">
    <source>
        <dbReference type="ARBA" id="ARBA00023316"/>
    </source>
</evidence>
<protein>
    <submittedName>
        <fullName evidence="9">UPF0755 protein</fullName>
    </submittedName>
</protein>
<evidence type="ECO:0000256" key="2">
    <source>
        <dbReference type="ARBA" id="ARBA00022692"/>
    </source>
</evidence>
<keyword evidence="1" id="KW-1003">Cell membrane</keyword>
<dbReference type="Gene3D" id="3.30.1490.480">
    <property type="entry name" value="Endolytic murein transglycosylase"/>
    <property type="match status" value="1"/>
</dbReference>
<keyword evidence="4 8" id="KW-0472">Membrane</keyword>
<dbReference type="PANTHER" id="PTHR30518:SF2">
    <property type="entry name" value="ENDOLYTIC MUREIN TRANSGLYCOSYLASE"/>
    <property type="match status" value="1"/>
</dbReference>
<dbReference type="EMBL" id="FQVI01000002">
    <property type="protein sequence ID" value="SHE52370.1"/>
    <property type="molecule type" value="Genomic_DNA"/>
</dbReference>
<keyword evidence="6" id="KW-0961">Cell wall biogenesis/degradation</keyword>
<accession>A0A1M4U6W2</accession>
<evidence type="ECO:0000313" key="9">
    <source>
        <dbReference type="EMBL" id="SHE52370.1"/>
    </source>
</evidence>
<dbReference type="RefSeq" id="WP_072849123.1">
    <property type="nucleotide sequence ID" value="NZ_FQVI01000002.1"/>
</dbReference>
<sequence>MANRMRDDGHGVAIAGGFFRILLYVCVIFAIIYVGKTAYSFGYDIFNQVPVSQGEGKDVTVVVKDGTSVYKIGKILKNKGLIDDAKVFVVQEKLSNYKDKLQAGTYILNTSQTADEMMAILARENTEGQPEQEDKEEGGTKDEADKTADENLEKVSQDPQDGDDTQGGEGDSGEEGAEEGQE</sequence>
<dbReference type="Proteomes" id="UP000184245">
    <property type="component" value="Unassembled WGS sequence"/>
</dbReference>
<evidence type="ECO:0000256" key="3">
    <source>
        <dbReference type="ARBA" id="ARBA00022989"/>
    </source>
</evidence>
<evidence type="ECO:0000256" key="4">
    <source>
        <dbReference type="ARBA" id="ARBA00023136"/>
    </source>
</evidence>
<organism evidence="9 10">
    <name type="scientific">Lactonifactor longoviformis DSM 17459</name>
    <dbReference type="NCBI Taxonomy" id="1122155"/>
    <lineage>
        <taxon>Bacteria</taxon>
        <taxon>Bacillati</taxon>
        <taxon>Bacillota</taxon>
        <taxon>Clostridia</taxon>
        <taxon>Eubacteriales</taxon>
        <taxon>Clostridiaceae</taxon>
        <taxon>Lactonifactor</taxon>
    </lineage>
</organism>
<dbReference type="PANTHER" id="PTHR30518">
    <property type="entry name" value="ENDOLYTIC MUREIN TRANSGLYCOSYLASE"/>
    <property type="match status" value="1"/>
</dbReference>
<dbReference type="AlphaFoldDB" id="A0A1M4U6W2"/>
<evidence type="ECO:0000256" key="1">
    <source>
        <dbReference type="ARBA" id="ARBA00022475"/>
    </source>
</evidence>
<evidence type="ECO:0000256" key="7">
    <source>
        <dbReference type="SAM" id="MobiDB-lite"/>
    </source>
</evidence>
<gene>
    <name evidence="9" type="ORF">SAMN02745158_00761</name>
</gene>
<evidence type="ECO:0000256" key="5">
    <source>
        <dbReference type="ARBA" id="ARBA00023239"/>
    </source>
</evidence>
<dbReference type="InterPro" id="IPR003770">
    <property type="entry name" value="MLTG-like"/>
</dbReference>
<keyword evidence="10" id="KW-1185">Reference proteome</keyword>
<feature type="region of interest" description="Disordered" evidence="7">
    <location>
        <begin position="124"/>
        <end position="182"/>
    </location>
</feature>
<keyword evidence="3 8" id="KW-1133">Transmembrane helix</keyword>